<dbReference type="EMBL" id="CAIIXF020000006">
    <property type="protein sequence ID" value="CAH1787853.1"/>
    <property type="molecule type" value="Genomic_DNA"/>
</dbReference>
<dbReference type="Pfam" id="PF22669">
    <property type="entry name" value="Exo_endo_phos2"/>
    <property type="match status" value="1"/>
</dbReference>
<sequence length="794" mass="89359">MAAESNDTTFGQGSTNISFDPLNVHATPRNTSKLASDFNKSNFDKSPRINEDTLDDIVRGESTPSAPRTQMKATIEDDDDDGIEMDDDNTDKIDDTHKVAINTSPPLRPRIHARAPSEGTISRLESLNVSKDTNEPELPKKGHFMPHPPKGEKRFRDGGNSSDDESTSRLRFRKHKIKDKPSNLVENTAGKTIDDLMEVDSKIIPLRSKFTLENPESNEKLKENETTIENVMDLDVNGQSTPGRSKFLKPINKVGPLSQDNKEANEETRKTPMDVDIVIEKPKFDLAASESDDETDEDINESDIEAAAQIQNQYEAIVASNATSTPKNPRKQLDNSDLNERPNKLSPIKTRPTPPPLAADIQSTTLRTSYKTDHSYKLNSSVERPHSASMMRNSRMDTLSERSFHSTGVLPLISTQQARKSNYLMGSMNSSSSLLGTEELERYFPDRKLRVLVGTWNMMELKSIDADISDFILPDTCEFVQDLYVIGTQESLSNSKEWAIKLQETIGPSHVLIHSAQLGVLYINIFIRRDLMWFCSAFEDDSISTRAGPSGIKTKGGVAISFNFFGTSLLFVSSHFTAHDGKVKERIKDFNTICSTLTLPRKVIINKNAPRAEDITARFDNVFWMGDLNFRLQLKKEPVIALVNGITSDEFPNFESLLSQDELTKARNDDLIFQHFQEGRINFKPTYKYDVGTDEYDSSPKMRTPSYTDRILYRSKKKHAISCLHYDSANSIKVSDHRPVYGLYEVSLKPGIDSIPLCAGQFDRDIYVEAMRRRATHLDTRKKSSKNSSVCSIQ</sequence>
<feature type="compositionally biased region" description="Basic and acidic residues" evidence="1">
    <location>
        <begin position="331"/>
        <end position="343"/>
    </location>
</feature>
<protein>
    <recommendedName>
        <fullName evidence="2">Inositol polyphosphate-related phosphatase domain-containing protein</fullName>
    </recommendedName>
</protein>
<evidence type="ECO:0000313" key="3">
    <source>
        <dbReference type="EMBL" id="CAH1787853.1"/>
    </source>
</evidence>
<dbReference type="Proteomes" id="UP000749559">
    <property type="component" value="Unassembled WGS sequence"/>
</dbReference>
<feature type="compositionally biased region" description="Polar residues" evidence="1">
    <location>
        <begin position="1"/>
        <end position="18"/>
    </location>
</feature>
<feature type="region of interest" description="Disordered" evidence="1">
    <location>
        <begin position="319"/>
        <end position="359"/>
    </location>
</feature>
<reference evidence="3" key="1">
    <citation type="submission" date="2022-03" db="EMBL/GenBank/DDBJ databases">
        <authorList>
            <person name="Martin C."/>
        </authorList>
    </citation>
    <scope>NUCLEOTIDE SEQUENCE</scope>
</reference>
<keyword evidence="4" id="KW-1185">Reference proteome</keyword>
<name>A0A8S4P414_OWEFU</name>
<dbReference type="AlphaFoldDB" id="A0A8S4P414"/>
<dbReference type="PANTHER" id="PTHR47039:SF1">
    <property type="entry name" value="INOSITOL POLYPHOSPHATE 5-PHOSPHATASE E"/>
    <property type="match status" value="1"/>
</dbReference>
<feature type="compositionally biased region" description="Polar residues" evidence="1">
    <location>
        <begin position="62"/>
        <end position="72"/>
    </location>
</feature>
<dbReference type="InterPro" id="IPR036691">
    <property type="entry name" value="Endo/exonu/phosph_ase_sf"/>
</dbReference>
<proteinExistence type="predicted"/>
<feature type="compositionally biased region" description="Acidic residues" evidence="1">
    <location>
        <begin position="76"/>
        <end position="89"/>
    </location>
</feature>
<feature type="region of interest" description="Disordered" evidence="1">
    <location>
        <begin position="1"/>
        <end position="24"/>
    </location>
</feature>
<dbReference type="OrthoDB" id="2248459at2759"/>
<dbReference type="GO" id="GO:0016791">
    <property type="term" value="F:phosphatase activity"/>
    <property type="evidence" value="ECO:0007669"/>
    <property type="project" value="InterPro"/>
</dbReference>
<feature type="compositionally biased region" description="Polar residues" evidence="1">
    <location>
        <begin position="119"/>
        <end position="131"/>
    </location>
</feature>
<dbReference type="PANTHER" id="PTHR47039">
    <property type="entry name" value="INOSITOL POLYPHOSPHATE 5-PHOSPHATASE E"/>
    <property type="match status" value="1"/>
</dbReference>
<accession>A0A8S4P414</accession>
<dbReference type="SUPFAM" id="SSF56219">
    <property type="entry name" value="DNase I-like"/>
    <property type="match status" value="1"/>
</dbReference>
<evidence type="ECO:0000256" key="1">
    <source>
        <dbReference type="SAM" id="MobiDB-lite"/>
    </source>
</evidence>
<feature type="domain" description="Inositol polyphosphate-related phosphatase" evidence="2">
    <location>
        <begin position="447"/>
        <end position="752"/>
    </location>
</feature>
<feature type="compositionally biased region" description="Basic and acidic residues" evidence="1">
    <location>
        <begin position="260"/>
        <end position="269"/>
    </location>
</feature>
<dbReference type="Gene3D" id="3.60.10.10">
    <property type="entry name" value="Endonuclease/exonuclease/phosphatase"/>
    <property type="match status" value="1"/>
</dbReference>
<dbReference type="InterPro" id="IPR000300">
    <property type="entry name" value="IPPc"/>
</dbReference>
<dbReference type="InterPro" id="IPR053321">
    <property type="entry name" value="IPP-5-Phosphatase_Type_IV"/>
</dbReference>
<evidence type="ECO:0000259" key="2">
    <source>
        <dbReference type="SMART" id="SM00128"/>
    </source>
</evidence>
<organism evidence="3 4">
    <name type="scientific">Owenia fusiformis</name>
    <name type="common">Polychaete worm</name>
    <dbReference type="NCBI Taxonomy" id="6347"/>
    <lineage>
        <taxon>Eukaryota</taxon>
        <taxon>Metazoa</taxon>
        <taxon>Spiralia</taxon>
        <taxon>Lophotrochozoa</taxon>
        <taxon>Annelida</taxon>
        <taxon>Polychaeta</taxon>
        <taxon>Sedentaria</taxon>
        <taxon>Canalipalpata</taxon>
        <taxon>Sabellida</taxon>
        <taxon>Oweniida</taxon>
        <taxon>Oweniidae</taxon>
        <taxon>Owenia</taxon>
    </lineage>
</organism>
<gene>
    <name evidence="3" type="ORF">OFUS_LOCUS13484</name>
</gene>
<dbReference type="GO" id="GO:0046856">
    <property type="term" value="P:phosphatidylinositol dephosphorylation"/>
    <property type="evidence" value="ECO:0007669"/>
    <property type="project" value="InterPro"/>
</dbReference>
<dbReference type="SMART" id="SM00128">
    <property type="entry name" value="IPPc"/>
    <property type="match status" value="1"/>
</dbReference>
<feature type="region of interest" description="Disordered" evidence="1">
    <location>
        <begin position="58"/>
        <end position="170"/>
    </location>
</feature>
<evidence type="ECO:0000313" key="4">
    <source>
        <dbReference type="Proteomes" id="UP000749559"/>
    </source>
</evidence>
<comment type="caution">
    <text evidence="3">The sequence shown here is derived from an EMBL/GenBank/DDBJ whole genome shotgun (WGS) entry which is preliminary data.</text>
</comment>
<feature type="region of interest" description="Disordered" evidence="1">
    <location>
        <begin position="235"/>
        <end position="269"/>
    </location>
</feature>